<dbReference type="GO" id="GO:0031593">
    <property type="term" value="F:polyubiquitin modification-dependent protein binding"/>
    <property type="evidence" value="ECO:0007669"/>
    <property type="project" value="TreeGrafter"/>
</dbReference>
<dbReference type="PANTHER" id="PTHR21220">
    <property type="entry name" value="DNA-DEPENDENT METALLOPROTEASE SPRTN"/>
    <property type="match status" value="1"/>
</dbReference>
<keyword evidence="9" id="KW-0378">Hydrolase</keyword>
<evidence type="ECO:0000256" key="17">
    <source>
        <dbReference type="SAM" id="MobiDB-lite"/>
    </source>
</evidence>
<dbReference type="InterPro" id="IPR006642">
    <property type="entry name" value="Rad18_UBZ4"/>
</dbReference>
<evidence type="ECO:0000256" key="13">
    <source>
        <dbReference type="ARBA" id="ARBA00023242"/>
    </source>
</evidence>
<dbReference type="Bgee" id="ENSLACG00000016452">
    <property type="expression patterns" value="Expressed in pelvic fin and 6 other cell types or tissues"/>
</dbReference>
<dbReference type="InterPro" id="IPR006640">
    <property type="entry name" value="SprT-like_domain"/>
</dbReference>
<dbReference type="eggNOG" id="KOG3931">
    <property type="taxonomic scope" value="Eukaryota"/>
</dbReference>
<evidence type="ECO:0000256" key="2">
    <source>
        <dbReference type="ARBA" id="ARBA00004286"/>
    </source>
</evidence>
<dbReference type="Pfam" id="PF10263">
    <property type="entry name" value="SprT-like"/>
    <property type="match status" value="1"/>
</dbReference>
<protein>
    <recommendedName>
        <fullName evidence="14">DNA-dependent metalloprotease SPRTN</fullName>
    </recommendedName>
    <alternativeName>
        <fullName evidence="15">Protein with SprT-like domain at the N terminus</fullName>
    </alternativeName>
</protein>
<evidence type="ECO:0000259" key="18">
    <source>
        <dbReference type="PROSITE" id="PS51908"/>
    </source>
</evidence>
<dbReference type="PANTHER" id="PTHR21220:SF0">
    <property type="entry name" value="DNA-DEPENDENT METALLOPROTEASE SPRTN"/>
    <property type="match status" value="1"/>
</dbReference>
<keyword evidence="11" id="KW-0482">Metalloprotease</keyword>
<feature type="compositionally biased region" description="Basic and acidic residues" evidence="17">
    <location>
        <begin position="252"/>
        <end position="262"/>
    </location>
</feature>
<dbReference type="FunCoup" id="H3B9W5">
    <property type="interactions" value="2864"/>
</dbReference>
<evidence type="ECO:0000256" key="15">
    <source>
        <dbReference type="ARBA" id="ARBA00030396"/>
    </source>
</evidence>
<dbReference type="Pfam" id="PF22934">
    <property type="entry name" value="SPRTN_ZBD"/>
    <property type="match status" value="1"/>
</dbReference>
<dbReference type="GO" id="GO:0005694">
    <property type="term" value="C:chromosome"/>
    <property type="evidence" value="ECO:0007669"/>
    <property type="project" value="UniProtKB-SubCell"/>
</dbReference>
<accession>H3B9W5</accession>
<comment type="subcellular location">
    <subcellularLocation>
        <location evidence="2">Chromosome</location>
    </subcellularLocation>
    <subcellularLocation>
        <location evidence="1">Nucleus</location>
    </subcellularLocation>
</comment>
<keyword evidence="10" id="KW-0862">Zinc</keyword>
<reference evidence="20" key="1">
    <citation type="submission" date="2011-08" db="EMBL/GenBank/DDBJ databases">
        <title>The draft genome of Latimeria chalumnae.</title>
        <authorList>
            <person name="Di Palma F."/>
            <person name="Alfoldi J."/>
            <person name="Johnson J."/>
            <person name="Berlin A."/>
            <person name="Gnerre S."/>
            <person name="Jaffe D."/>
            <person name="MacCallum I."/>
            <person name="Young S."/>
            <person name="Walker B.J."/>
            <person name="Lander E."/>
            <person name="Lindblad-Toh K."/>
        </authorList>
    </citation>
    <scope>NUCLEOTIDE SEQUENCE [LARGE SCALE GENOMIC DNA]</scope>
    <source>
        <strain evidence="20">Wild caught</strain>
    </source>
</reference>
<feature type="region of interest" description="Disordered" evidence="17">
    <location>
        <begin position="252"/>
        <end position="277"/>
    </location>
</feature>
<organism evidence="19 20">
    <name type="scientific">Latimeria chalumnae</name>
    <name type="common">Coelacanth</name>
    <dbReference type="NCBI Taxonomy" id="7897"/>
    <lineage>
        <taxon>Eukaryota</taxon>
        <taxon>Metazoa</taxon>
        <taxon>Chordata</taxon>
        <taxon>Craniata</taxon>
        <taxon>Vertebrata</taxon>
        <taxon>Euteleostomi</taxon>
        <taxon>Coelacanthiformes</taxon>
        <taxon>Coelacanthidae</taxon>
        <taxon>Latimeria</taxon>
    </lineage>
</organism>
<keyword evidence="6" id="KW-0479">Metal-binding</keyword>
<dbReference type="GO" id="GO:0006281">
    <property type="term" value="P:DNA repair"/>
    <property type="evidence" value="ECO:0007669"/>
    <property type="project" value="UniProtKB-KW"/>
</dbReference>
<keyword evidence="12 16" id="KW-0234">DNA repair</keyword>
<reference evidence="19" key="3">
    <citation type="submission" date="2025-09" db="UniProtKB">
        <authorList>
            <consortium name="Ensembl"/>
        </authorList>
    </citation>
    <scope>IDENTIFICATION</scope>
</reference>
<gene>
    <name evidence="19" type="primary">SPRTN</name>
</gene>
<dbReference type="GeneTree" id="ENSGT00390000003585"/>
<evidence type="ECO:0000313" key="20">
    <source>
        <dbReference type="Proteomes" id="UP000008672"/>
    </source>
</evidence>
<evidence type="ECO:0000256" key="9">
    <source>
        <dbReference type="ARBA" id="ARBA00022801"/>
    </source>
</evidence>
<evidence type="ECO:0000313" key="19">
    <source>
        <dbReference type="Ensembl" id="ENSLACP00000018686.2"/>
    </source>
</evidence>
<dbReference type="GO" id="GO:0004222">
    <property type="term" value="F:metalloendopeptidase activity"/>
    <property type="evidence" value="ECO:0007669"/>
    <property type="project" value="InterPro"/>
</dbReference>
<reference evidence="19" key="2">
    <citation type="submission" date="2025-08" db="UniProtKB">
        <authorList>
            <consortium name="Ensembl"/>
        </authorList>
    </citation>
    <scope>IDENTIFICATION</scope>
</reference>
<keyword evidence="4" id="KW-0158">Chromosome</keyword>
<sequence>MEDGDFLLALQLQQQFDQEENSYLPFDSAGSFSRHPPRDAGPDGSGAGGSVAYGGLGVATGKPLSIVDEAWEFLDPNPDVRALFLEFNSVFFWGKLAGVEVRWSPRMTLCAGLCCYEGRGGLCSIRLSEPLLKLRPRKDLVETLLHEMIHAFLFVTNNNKDHDSHGAEFCKHMSRINKTTGANITIYHTFHDEVEEYRQHWWRCNGPCQNRKPFFGYVKRAMNRPPSARDPWWAHHQQTCGGTYTKIKEPENYKKKGKKEEVPSQMKSIGSHDKKDPIHGVDIRTIIPFSGKGFVLGGNEGRCSPGKSINPSGSSKESSVVEVTQPVPKTSVTCEQDLSFADRSFPRTSSMYSPLPKSSSSFTSNSNFLPKKSVGNNKVFKNINGSPIKVSFKLNSSVETSGSQKKVNQYLTPLGVTKKRVSSDLESSQQHTFVSVQSTSSKRIDHKKKKMRTEETPRPILDFFTKRSPQGEQRDTINNYAKSKANQEATIPFQQDRDLGDLHVTVICPACQSAVLESAINVHLDSCLS</sequence>
<evidence type="ECO:0000256" key="1">
    <source>
        <dbReference type="ARBA" id="ARBA00004123"/>
    </source>
</evidence>
<evidence type="ECO:0000256" key="12">
    <source>
        <dbReference type="ARBA" id="ARBA00023204"/>
    </source>
</evidence>
<evidence type="ECO:0000256" key="3">
    <source>
        <dbReference type="ARBA" id="ARBA00010724"/>
    </source>
</evidence>
<feature type="compositionally biased region" description="Low complexity" evidence="17">
    <location>
        <begin position="312"/>
        <end position="323"/>
    </location>
</feature>
<keyword evidence="20" id="KW-1185">Reference proteome</keyword>
<comment type="similarity">
    <text evidence="3">Belongs to the Spartan family.</text>
</comment>
<name>H3B9W5_LATCH</name>
<dbReference type="SMART" id="SM00734">
    <property type="entry name" value="ZnF_Rad18"/>
    <property type="match status" value="1"/>
</dbReference>
<evidence type="ECO:0000256" key="8">
    <source>
        <dbReference type="ARBA" id="ARBA00022771"/>
    </source>
</evidence>
<evidence type="ECO:0000256" key="10">
    <source>
        <dbReference type="ARBA" id="ARBA00022833"/>
    </source>
</evidence>
<dbReference type="GeneID" id="102365483"/>
<dbReference type="InterPro" id="IPR055220">
    <property type="entry name" value="SPRTN_ZBD"/>
</dbReference>
<keyword evidence="5" id="KW-0645">Protease</keyword>
<evidence type="ECO:0000256" key="6">
    <source>
        <dbReference type="ARBA" id="ARBA00022723"/>
    </source>
</evidence>
<dbReference type="STRING" id="7897.ENSLACP00000018686"/>
<dbReference type="GO" id="GO:0003697">
    <property type="term" value="F:single-stranded DNA binding"/>
    <property type="evidence" value="ECO:0007669"/>
    <property type="project" value="InterPro"/>
</dbReference>
<dbReference type="GO" id="GO:0006508">
    <property type="term" value="P:proteolysis"/>
    <property type="evidence" value="ECO:0007669"/>
    <property type="project" value="UniProtKB-KW"/>
</dbReference>
<evidence type="ECO:0000256" key="5">
    <source>
        <dbReference type="ARBA" id="ARBA00022670"/>
    </source>
</evidence>
<evidence type="ECO:0000256" key="14">
    <source>
        <dbReference type="ARBA" id="ARBA00023885"/>
    </source>
</evidence>
<dbReference type="OrthoDB" id="5236983at2759"/>
<dbReference type="PROSITE" id="PS51908">
    <property type="entry name" value="ZF_UBZ4"/>
    <property type="match status" value="1"/>
</dbReference>
<evidence type="ECO:0000256" key="11">
    <source>
        <dbReference type="ARBA" id="ARBA00023049"/>
    </source>
</evidence>
<keyword evidence="7 16" id="KW-0227">DNA damage</keyword>
<dbReference type="KEGG" id="lcm:102365483"/>
<dbReference type="Gene3D" id="3.30.160.60">
    <property type="entry name" value="Classic Zinc Finger"/>
    <property type="match status" value="1"/>
</dbReference>
<keyword evidence="13" id="KW-0539">Nucleus</keyword>
<feature type="domain" description="UBZ4-type" evidence="18">
    <location>
        <begin position="505"/>
        <end position="529"/>
    </location>
</feature>
<dbReference type="EMBL" id="AFYH01052655">
    <property type="status" value="NOT_ANNOTATED_CDS"/>
    <property type="molecule type" value="Genomic_DNA"/>
</dbReference>
<dbReference type="GO" id="GO:0008270">
    <property type="term" value="F:zinc ion binding"/>
    <property type="evidence" value="ECO:0007669"/>
    <property type="project" value="UniProtKB-KW"/>
</dbReference>
<feature type="region of interest" description="Disordered" evidence="17">
    <location>
        <begin position="304"/>
        <end position="324"/>
    </location>
</feature>
<proteinExistence type="inferred from homology"/>
<evidence type="ECO:0000256" key="4">
    <source>
        <dbReference type="ARBA" id="ARBA00022454"/>
    </source>
</evidence>
<dbReference type="AlphaFoldDB" id="H3B9W5"/>
<evidence type="ECO:0000256" key="7">
    <source>
        <dbReference type="ARBA" id="ARBA00022763"/>
    </source>
</evidence>
<dbReference type="InParanoid" id="H3B9W5"/>
<dbReference type="RefSeq" id="XP_005994013.1">
    <property type="nucleotide sequence ID" value="XM_005993951.3"/>
</dbReference>
<dbReference type="Proteomes" id="UP000008672">
    <property type="component" value="Unassembled WGS sequence"/>
</dbReference>
<dbReference type="CTD" id="83932"/>
<dbReference type="Ensembl" id="ENSLACT00000018819.2">
    <property type="protein sequence ID" value="ENSLACP00000018686.2"/>
    <property type="gene ID" value="ENSLACG00000016452.2"/>
</dbReference>
<dbReference type="SMART" id="SM00731">
    <property type="entry name" value="SprT"/>
    <property type="match status" value="1"/>
</dbReference>
<keyword evidence="8 16" id="KW-0863">Zinc-finger</keyword>
<dbReference type="GO" id="GO:0005634">
    <property type="term" value="C:nucleus"/>
    <property type="evidence" value="ECO:0007669"/>
    <property type="project" value="UniProtKB-SubCell"/>
</dbReference>
<evidence type="ECO:0000256" key="16">
    <source>
        <dbReference type="PROSITE-ProRule" id="PRU01256"/>
    </source>
</evidence>
<dbReference type="InterPro" id="IPR044245">
    <property type="entry name" value="Spartan"/>
</dbReference>